<organism evidence="1 2">
    <name type="scientific">Aurantiacibacter marinus</name>
    <dbReference type="NCBI Taxonomy" id="874156"/>
    <lineage>
        <taxon>Bacteria</taxon>
        <taxon>Pseudomonadati</taxon>
        <taxon>Pseudomonadota</taxon>
        <taxon>Alphaproteobacteria</taxon>
        <taxon>Sphingomonadales</taxon>
        <taxon>Erythrobacteraceae</taxon>
        <taxon>Aurantiacibacter</taxon>
    </lineage>
</organism>
<keyword evidence="2" id="KW-1185">Reference proteome</keyword>
<dbReference type="AlphaFoldDB" id="A0A0H0XRV6"/>
<evidence type="ECO:0000313" key="2">
    <source>
        <dbReference type="Proteomes" id="UP000053455"/>
    </source>
</evidence>
<sequence length="83" mass="9408">MDDRSRDDFGALVGWTSTRSGDRLTLRLQSVRTPPPHSEADVDSRLYMLDRNQAAQLANYLFEMSGHTKPGKRGRGWLARLFG</sequence>
<gene>
    <name evidence="1" type="ORF">AAV99_06030</name>
</gene>
<dbReference type="STRING" id="874156.GCA_001021555_00065"/>
<dbReference type="EMBL" id="LBHU01000001">
    <property type="protein sequence ID" value="KLI65298.1"/>
    <property type="molecule type" value="Genomic_DNA"/>
</dbReference>
<comment type="caution">
    <text evidence="1">The sequence shown here is derived from an EMBL/GenBank/DDBJ whole genome shotgun (WGS) entry which is preliminary data.</text>
</comment>
<protein>
    <submittedName>
        <fullName evidence="1">Uncharacterized protein</fullName>
    </submittedName>
</protein>
<proteinExistence type="predicted"/>
<dbReference type="PATRIC" id="fig|874156.12.peg.1249"/>
<name>A0A0H0XRV6_9SPHN</name>
<reference evidence="1 2" key="1">
    <citation type="submission" date="2015-04" db="EMBL/GenBank/DDBJ databases">
        <title>The draft genome sequence of Erythrobacter marinus HWDM-33.</title>
        <authorList>
            <person name="Zhuang L."/>
            <person name="Liu Y."/>
            <person name="Shao Z."/>
        </authorList>
    </citation>
    <scope>NUCLEOTIDE SEQUENCE [LARGE SCALE GENOMIC DNA]</scope>
    <source>
        <strain evidence="1 2">HWDM-33</strain>
    </source>
</reference>
<dbReference type="Proteomes" id="UP000053455">
    <property type="component" value="Unassembled WGS sequence"/>
</dbReference>
<evidence type="ECO:0000313" key="1">
    <source>
        <dbReference type="EMBL" id="KLI65298.1"/>
    </source>
</evidence>
<accession>A0A0H0XRV6</accession>